<gene>
    <name evidence="2" type="ORF">AN168_02775</name>
</gene>
<evidence type="ECO:0000313" key="3">
    <source>
        <dbReference type="Proteomes" id="UP000050463"/>
    </source>
</evidence>
<organism evidence="2 3">
    <name type="scientific">Vibrio splendidus</name>
    <dbReference type="NCBI Taxonomy" id="29497"/>
    <lineage>
        <taxon>Bacteria</taxon>
        <taxon>Pseudomonadati</taxon>
        <taxon>Pseudomonadota</taxon>
        <taxon>Gammaproteobacteria</taxon>
        <taxon>Vibrionales</taxon>
        <taxon>Vibrionaceae</taxon>
        <taxon>Vibrio</taxon>
    </lineage>
</organism>
<evidence type="ECO:0000256" key="1">
    <source>
        <dbReference type="SAM" id="SignalP"/>
    </source>
</evidence>
<feature type="signal peptide" evidence="1">
    <location>
        <begin position="1"/>
        <end position="21"/>
    </location>
</feature>
<dbReference type="Proteomes" id="UP000050463">
    <property type="component" value="Unassembled WGS sequence"/>
</dbReference>
<evidence type="ECO:0000313" key="2">
    <source>
        <dbReference type="EMBL" id="KPL96251.1"/>
    </source>
</evidence>
<sequence>MKKLMIAVAVAGVMFSVNSFAHNHGTAPVGAKVITFQNLNDNMFANAGASDGAHIRMEGTVPQRCILDLQGQRQGKGKPGNGDITLTNMLDDAKNTLSIGNKKPVAKLRAWCNYGNSMEIDMTATPFKMITRYGLALGKERIDYTLAANDKSVFDTRNASNSPFGYTEGSFKVNWSGEHQQEKIAEVPLSITTAGAALARAGNYRSTVYVKLQAQACHRGSCN</sequence>
<dbReference type="RefSeq" id="WP_017073637.1">
    <property type="nucleotide sequence ID" value="NZ_LIZK01000001.1"/>
</dbReference>
<reference evidence="2 3" key="1">
    <citation type="submission" date="2015-08" db="EMBL/GenBank/DDBJ databases">
        <title>Draft Genome Sequence of Vibrio splendidus UCD-SED7.</title>
        <authorList>
            <person name="Lee R.D."/>
            <person name="Lang J.M."/>
            <person name="Coil D.A."/>
            <person name="Jospin G."/>
            <person name="Eisen J.A."/>
        </authorList>
    </citation>
    <scope>NUCLEOTIDE SEQUENCE [LARGE SCALE GENOMIC DNA]</scope>
    <source>
        <strain evidence="2 3">UCD-SED7</strain>
    </source>
</reference>
<proteinExistence type="predicted"/>
<dbReference type="EMBL" id="LIZK01000001">
    <property type="protein sequence ID" value="KPL96251.1"/>
    <property type="molecule type" value="Genomic_DNA"/>
</dbReference>
<feature type="chain" id="PRO_5032875364" evidence="1">
    <location>
        <begin position="22"/>
        <end position="223"/>
    </location>
</feature>
<dbReference type="OrthoDB" id="5882946at2"/>
<dbReference type="AlphaFoldDB" id="A0A837NV51"/>
<accession>A0A837NV51</accession>
<comment type="caution">
    <text evidence="2">The sequence shown here is derived from an EMBL/GenBank/DDBJ whole genome shotgun (WGS) entry which is preliminary data.</text>
</comment>
<keyword evidence="1" id="KW-0732">Signal</keyword>
<protein>
    <submittedName>
        <fullName evidence="2">Uncharacterized protein</fullName>
    </submittedName>
</protein>
<name>A0A837NV51_VIBSP</name>